<dbReference type="EMBL" id="BAABMM010000022">
    <property type="protein sequence ID" value="GAA5252326.1"/>
    <property type="molecule type" value="Genomic_DNA"/>
</dbReference>
<organism evidence="1 2">
    <name type="scientific">Candidatus Rickettsia kedanie</name>
    <dbReference type="NCBI Taxonomy" id="3115352"/>
    <lineage>
        <taxon>Bacteria</taxon>
        <taxon>Pseudomonadati</taxon>
        <taxon>Pseudomonadota</taxon>
        <taxon>Alphaproteobacteria</taxon>
        <taxon>Rickettsiales</taxon>
        <taxon>Rickettsiaceae</taxon>
        <taxon>Rickettsieae</taxon>
        <taxon>Rickettsia</taxon>
        <taxon>spotted fever group</taxon>
    </lineage>
</organism>
<reference evidence="1 2" key="1">
    <citation type="journal article" date="2024" name="Microbiol. Immunol.">
        <title>Discovery of a novel spotted fever group Rickettsia, 'Candidatus Rickettsia kedanie,' in unfed larval chigger mites, Leptotrombidium scutellare.</title>
        <authorList>
            <person name="Ogawa M."/>
            <person name="Matsutani M."/>
            <person name="Katayama T."/>
            <person name="Takada N."/>
            <person name="Noda S."/>
            <person name="Takahashi M."/>
            <person name="Kageyama D."/>
            <person name="Hanaoka N."/>
            <person name="Ebihara H."/>
        </authorList>
    </citation>
    <scope>NUCLEOTIDE SEQUENCE [LARGE SCALE GENOMIC DNA]</scope>
    <source>
        <strain evidence="1 2">KNCP2-13</strain>
    </source>
</reference>
<name>A0ABP9TUG9_9RICK</name>
<keyword evidence="2" id="KW-1185">Reference proteome</keyword>
<dbReference type="RefSeq" id="WP_412708004.1">
    <property type="nucleotide sequence ID" value="NZ_BAABMM010000022.1"/>
</dbReference>
<evidence type="ECO:0000313" key="1">
    <source>
        <dbReference type="EMBL" id="GAA5252326.1"/>
    </source>
</evidence>
<proteinExistence type="predicted"/>
<accession>A0ABP9TUG9</accession>
<comment type="caution">
    <text evidence="1">The sequence shown here is derived from an EMBL/GenBank/DDBJ whole genome shotgun (WGS) entry which is preliminary data.</text>
</comment>
<evidence type="ECO:0000313" key="2">
    <source>
        <dbReference type="Proteomes" id="UP001628124"/>
    </source>
</evidence>
<dbReference type="Proteomes" id="UP001628124">
    <property type="component" value="Unassembled WGS sequence"/>
</dbReference>
<protein>
    <submittedName>
        <fullName evidence="1">Uncharacterized protein</fullName>
    </submittedName>
</protein>
<sequence length="66" mass="7538">MCKKWKPIKFHIPKNSTVTVNAEMLGLLEDSPYIRFTCDKNLGSVILESGKSYKPVIISDMLEMTF</sequence>
<gene>
    <name evidence="1" type="ORF">KNCP2_06140</name>
</gene>